<protein>
    <submittedName>
        <fullName evidence="3">Uncharacterized protein</fullName>
    </submittedName>
</protein>
<sequence length="134" mass="15398">MTYQCVLKSSYVVFLLMILYANSANADWWDDFVSKVHEKVVDGADWLKDEAGPGIREKFDSAKEKLQDPETHEQVQQFIKEKAIPVLAEKWQQFKTFVNEDVAPEVQKIYEAGVEASERQKAKNGDRSGENKNE</sequence>
<proteinExistence type="predicted"/>
<feature type="signal peptide" evidence="2">
    <location>
        <begin position="1"/>
        <end position="26"/>
    </location>
</feature>
<evidence type="ECO:0000313" key="3">
    <source>
        <dbReference type="EMBL" id="KAI1728546.1"/>
    </source>
</evidence>
<evidence type="ECO:0000256" key="2">
    <source>
        <dbReference type="SAM" id="SignalP"/>
    </source>
</evidence>
<gene>
    <name evidence="3" type="ORF">DdX_00736</name>
</gene>
<evidence type="ECO:0000256" key="1">
    <source>
        <dbReference type="SAM" id="MobiDB-lite"/>
    </source>
</evidence>
<keyword evidence="2" id="KW-0732">Signal</keyword>
<accession>A0AAD4NFH9</accession>
<dbReference type="EMBL" id="JAKKPZ010000001">
    <property type="protein sequence ID" value="KAI1728546.1"/>
    <property type="molecule type" value="Genomic_DNA"/>
</dbReference>
<dbReference type="Proteomes" id="UP001201812">
    <property type="component" value="Unassembled WGS sequence"/>
</dbReference>
<reference evidence="3" key="1">
    <citation type="submission" date="2022-01" db="EMBL/GenBank/DDBJ databases">
        <title>Genome Sequence Resource for Two Populations of Ditylenchus destructor, the Migratory Endoparasitic Phytonematode.</title>
        <authorList>
            <person name="Zhang H."/>
            <person name="Lin R."/>
            <person name="Xie B."/>
        </authorList>
    </citation>
    <scope>NUCLEOTIDE SEQUENCE</scope>
    <source>
        <strain evidence="3">BazhouSP</strain>
    </source>
</reference>
<feature type="chain" id="PRO_5042261275" evidence="2">
    <location>
        <begin position="27"/>
        <end position="134"/>
    </location>
</feature>
<organism evidence="3 4">
    <name type="scientific">Ditylenchus destructor</name>
    <dbReference type="NCBI Taxonomy" id="166010"/>
    <lineage>
        <taxon>Eukaryota</taxon>
        <taxon>Metazoa</taxon>
        <taxon>Ecdysozoa</taxon>
        <taxon>Nematoda</taxon>
        <taxon>Chromadorea</taxon>
        <taxon>Rhabditida</taxon>
        <taxon>Tylenchina</taxon>
        <taxon>Tylenchomorpha</taxon>
        <taxon>Sphaerularioidea</taxon>
        <taxon>Anguinidae</taxon>
        <taxon>Anguininae</taxon>
        <taxon>Ditylenchus</taxon>
    </lineage>
</organism>
<name>A0AAD4NFH9_9BILA</name>
<keyword evidence="4" id="KW-1185">Reference proteome</keyword>
<feature type="region of interest" description="Disordered" evidence="1">
    <location>
        <begin position="113"/>
        <end position="134"/>
    </location>
</feature>
<feature type="compositionally biased region" description="Basic and acidic residues" evidence="1">
    <location>
        <begin position="116"/>
        <end position="134"/>
    </location>
</feature>
<dbReference type="AlphaFoldDB" id="A0AAD4NFH9"/>
<comment type="caution">
    <text evidence="3">The sequence shown here is derived from an EMBL/GenBank/DDBJ whole genome shotgun (WGS) entry which is preliminary data.</text>
</comment>
<evidence type="ECO:0000313" key="4">
    <source>
        <dbReference type="Proteomes" id="UP001201812"/>
    </source>
</evidence>